<proteinExistence type="predicted"/>
<evidence type="ECO:0000313" key="2">
    <source>
        <dbReference type="EMBL" id="KAJ8882942.1"/>
    </source>
</evidence>
<name>A0ABQ9HF44_9NEOP</name>
<dbReference type="EMBL" id="JARBHB010000005">
    <property type="protein sequence ID" value="KAJ8882942.1"/>
    <property type="molecule type" value="Genomic_DNA"/>
</dbReference>
<gene>
    <name evidence="2" type="ORF">PR048_014781</name>
</gene>
<keyword evidence="3" id="KW-1185">Reference proteome</keyword>
<evidence type="ECO:0000256" key="1">
    <source>
        <dbReference type="SAM" id="MobiDB-lite"/>
    </source>
</evidence>
<feature type="region of interest" description="Disordered" evidence="1">
    <location>
        <begin position="624"/>
        <end position="658"/>
    </location>
</feature>
<organism evidence="2 3">
    <name type="scientific">Dryococelus australis</name>
    <dbReference type="NCBI Taxonomy" id="614101"/>
    <lineage>
        <taxon>Eukaryota</taxon>
        <taxon>Metazoa</taxon>
        <taxon>Ecdysozoa</taxon>
        <taxon>Arthropoda</taxon>
        <taxon>Hexapoda</taxon>
        <taxon>Insecta</taxon>
        <taxon>Pterygota</taxon>
        <taxon>Neoptera</taxon>
        <taxon>Polyneoptera</taxon>
        <taxon>Phasmatodea</taxon>
        <taxon>Verophasmatodea</taxon>
        <taxon>Anareolatae</taxon>
        <taxon>Phasmatidae</taxon>
        <taxon>Eurycanthinae</taxon>
        <taxon>Dryococelus</taxon>
    </lineage>
</organism>
<dbReference type="Proteomes" id="UP001159363">
    <property type="component" value="Chromosome 4"/>
</dbReference>
<evidence type="ECO:0000313" key="3">
    <source>
        <dbReference type="Proteomes" id="UP001159363"/>
    </source>
</evidence>
<protein>
    <submittedName>
        <fullName evidence="2">Uncharacterized protein</fullName>
    </submittedName>
</protein>
<comment type="caution">
    <text evidence="2">The sequence shown here is derived from an EMBL/GenBank/DDBJ whole genome shotgun (WGS) entry which is preliminary data.</text>
</comment>
<accession>A0ABQ9HF44</accession>
<sequence>MITKSGDTVWLCISESIVYIRDSITPLDCQRIKEYITLIDVGGCDGQCTSHAGVRTDERDGAHCPTPTTRVVASRRLLPSSLPGATSSLRPRAVATTNTCLQATREREKELPPPPLLHDPGARLLSLPALNLVTSGALVVARKIKKKSEPADLPCFSLLGAFFYTALLRQRWPRYKADGHLQSRDDGFVTSDSRIRAPHIRRARCVLSWPRVANRHFCLIFCHSGTNPPLFRNNYPGTTELLLWYTSQLCLAVVSPVGNRYSIHFRRLSLPSIHGGICNCSLQSLKVKIREVIKRMAFTFSHHVFKRLWSSTGMKWRGKPEIPEITRRLAASSGTILICENPGAIPQEIDPGSHSKKPFMAYAMGPWRNSLGVNSKIHGKSKLGWPGQGPVACGELLQGKLVLAHCCTFSVHAVAASSTVQPRKTDYNPTAHKRAARYGTTFRSIVTNFTVRMLLSAPMRIYAASEDLTLALRTSESNQRETYMVPASPDRSVIRVFRPKRGEGFELAGGRISRRLSPRLPFLSLPVPRTQLALANCTATPLCDRGFPPSLFRSDARHYHASGARNNSLLGTLLYGRVMRHPALPSVIGVATHAQYSVAESPRAFQIDCAPNEKRTNAFKLTRPPFAPKEEEGSGNLEATSLGLSRDDDDDKPHHLGVLPKETWGRRFNCCNARSYSPTNRPKQAFTRWSLPRHRALFSEIPTLIAISVSPFPSSYVTCGKVPRESGALTILTRALAKGLIGFMHAKFTRALKRLTDFPPPYYQIQRADTSFAAVYSTKNYMSANMSSSKSRAILAHLAQEWPQSHLVQERAKARWSRRRKVWSKVSSMWSRAEQDVEHVDQGVAQGVECMKQGGAWCGAGGIVCSADCGVCGK</sequence>
<reference evidence="2 3" key="1">
    <citation type="submission" date="2023-02" db="EMBL/GenBank/DDBJ databases">
        <title>LHISI_Scaffold_Assembly.</title>
        <authorList>
            <person name="Stuart O.P."/>
            <person name="Cleave R."/>
            <person name="Magrath M.J.L."/>
            <person name="Mikheyev A.S."/>
        </authorList>
    </citation>
    <scope>NUCLEOTIDE SEQUENCE [LARGE SCALE GENOMIC DNA]</scope>
    <source>
        <strain evidence="2">Daus_M_001</strain>
        <tissue evidence="2">Leg muscle</tissue>
    </source>
</reference>